<dbReference type="EMBL" id="JADEXQ010000101">
    <property type="protein sequence ID" value="MBE9032358.1"/>
    <property type="molecule type" value="Genomic_DNA"/>
</dbReference>
<keyword evidence="2" id="KW-1185">Reference proteome</keyword>
<reference evidence="1" key="1">
    <citation type="submission" date="2020-10" db="EMBL/GenBank/DDBJ databases">
        <authorList>
            <person name="Castelo-Branco R."/>
            <person name="Eusebio N."/>
            <person name="Adriana R."/>
            <person name="Vieira A."/>
            <person name="Brugerolle De Fraissinette N."/>
            <person name="Rezende De Castro R."/>
            <person name="Schneider M.P."/>
            <person name="Vasconcelos V."/>
            <person name="Leao P.N."/>
        </authorList>
    </citation>
    <scope>NUCLEOTIDE SEQUENCE</scope>
    <source>
        <strain evidence="1">LEGE 11480</strain>
    </source>
</reference>
<evidence type="ECO:0000313" key="2">
    <source>
        <dbReference type="Proteomes" id="UP000625316"/>
    </source>
</evidence>
<evidence type="ECO:0000313" key="1">
    <source>
        <dbReference type="EMBL" id="MBE9032358.1"/>
    </source>
</evidence>
<dbReference type="Gene3D" id="3.20.20.80">
    <property type="entry name" value="Glycosidases"/>
    <property type="match status" value="1"/>
</dbReference>
<gene>
    <name evidence="1" type="ORF">IQ266_21710</name>
</gene>
<accession>A0A928Z687</accession>
<dbReference type="RefSeq" id="WP_264327178.1">
    <property type="nucleotide sequence ID" value="NZ_JADEXQ010000101.1"/>
</dbReference>
<organism evidence="1 2">
    <name type="scientific">Romeriopsis navalis LEGE 11480</name>
    <dbReference type="NCBI Taxonomy" id="2777977"/>
    <lineage>
        <taxon>Bacteria</taxon>
        <taxon>Bacillati</taxon>
        <taxon>Cyanobacteriota</taxon>
        <taxon>Cyanophyceae</taxon>
        <taxon>Leptolyngbyales</taxon>
        <taxon>Leptolyngbyaceae</taxon>
        <taxon>Romeriopsis</taxon>
        <taxon>Romeriopsis navalis</taxon>
    </lineage>
</organism>
<dbReference type="Proteomes" id="UP000625316">
    <property type="component" value="Unassembled WGS sequence"/>
</dbReference>
<protein>
    <submittedName>
        <fullName evidence="1">Beta-galactosidase</fullName>
    </submittedName>
</protein>
<dbReference type="SUPFAM" id="SSF51445">
    <property type="entry name" value="(Trans)glycosidases"/>
    <property type="match status" value="1"/>
</dbReference>
<name>A0A928Z687_9CYAN</name>
<comment type="caution">
    <text evidence="1">The sequence shown here is derived from an EMBL/GenBank/DDBJ whole genome shotgun (WGS) entry which is preliminary data.</text>
</comment>
<dbReference type="InterPro" id="IPR017853">
    <property type="entry name" value="GH"/>
</dbReference>
<sequence length="323" mass="37464">MTEPGPSTDLKIGATFIKINAEHLGLDWRSVYKEIIDDVGIKQIRIPVFWDQLEQEPGKFDWADLDWQMQQAAQSQAKVMLAVGHRVPRYPECYAPEWTKPLDEATFKRSLFRMTEAVVQHFKDNPALDAWQVENEPLAKILGVIWGDAGCREISHFVKEEVAMVKRLDEQQHPTIVTYAFSPWPSSQLRQTIEFDSDVVAITLFNKLFFRSPVFNGYVEMFKFGPMAPLRLAYQRSIVKHHQQDFWVAEMQAEPWGPKGPYDFENPDDAYISMNPDRLNETWDYAANSGASRIYLWGAEWWLSERNKGKSMMLDLVKARLQV</sequence>
<dbReference type="AlphaFoldDB" id="A0A928Z687"/>
<proteinExistence type="predicted"/>